<dbReference type="Proteomes" id="UP000694864">
    <property type="component" value="Chromosome 15"/>
</dbReference>
<evidence type="ECO:0000256" key="1">
    <source>
        <dbReference type="ARBA" id="ARBA00004123"/>
    </source>
</evidence>
<dbReference type="InterPro" id="IPR015300">
    <property type="entry name" value="DNA-bd_pseudobarrel_sf"/>
</dbReference>
<feature type="domain" description="TF-B3" evidence="6">
    <location>
        <begin position="314"/>
        <end position="383"/>
    </location>
</feature>
<accession>A0ABM1QZW0</accession>
<dbReference type="Pfam" id="PF03754">
    <property type="entry name" value="At2g31720-like"/>
    <property type="match status" value="1"/>
</dbReference>
<sequence>MKSMYHDDVHPTTSGKKMWSNFCTLVDAAVILSEEESLQRIFCLFPRKTRSSVMKRRYPQQILNRASTSSTLIDLNEFPIEYETEDPQNQLPWLSSSCVTAADSETKTLRNPSSELLLLDYKTAESEKTEMIKDSLNPNSPCSDDLSLCLVPGSTSRKRRAVKERKRTGGYKKAKVAPLSPTARDMPEWLVKAMRDMNGARDAKLIFENTSRKRRAVKERKRTGGYKKAKVAPLSPTARDMPEWLVKAMRDMNGARDAKLIFEKTLFVTDVNPTQNRLSMPYNNLHRNDFLTPVESRIIDEDINHNKKIGVGAILVDQWSRKWGVMLKRWEMKKDSGKGSWNYNLICGWNDIIEANGLKEGDNISLWSFRCCGILCFAMEQSSSSLALCLC</sequence>
<dbReference type="InterPro" id="IPR005508">
    <property type="entry name" value="At2g31720-like"/>
</dbReference>
<dbReference type="PANTHER" id="PTHR31541:SF34">
    <property type="entry name" value="TF-B3 DOMAIN-CONTAINING PROTEIN"/>
    <property type="match status" value="1"/>
</dbReference>
<dbReference type="SUPFAM" id="SSF101936">
    <property type="entry name" value="DNA-binding pseudobarrel domain"/>
    <property type="match status" value="1"/>
</dbReference>
<organism evidence="7 8">
    <name type="scientific">Camelina sativa</name>
    <name type="common">False flax</name>
    <name type="synonym">Myagrum sativum</name>
    <dbReference type="NCBI Taxonomy" id="90675"/>
    <lineage>
        <taxon>Eukaryota</taxon>
        <taxon>Viridiplantae</taxon>
        <taxon>Streptophyta</taxon>
        <taxon>Embryophyta</taxon>
        <taxon>Tracheophyta</taxon>
        <taxon>Spermatophyta</taxon>
        <taxon>Magnoliopsida</taxon>
        <taxon>eudicotyledons</taxon>
        <taxon>Gunneridae</taxon>
        <taxon>Pentapetalae</taxon>
        <taxon>rosids</taxon>
        <taxon>malvids</taxon>
        <taxon>Brassicales</taxon>
        <taxon>Brassicaceae</taxon>
        <taxon>Camelineae</taxon>
        <taxon>Camelina</taxon>
    </lineage>
</organism>
<dbReference type="PROSITE" id="PS50863">
    <property type="entry name" value="B3"/>
    <property type="match status" value="1"/>
</dbReference>
<dbReference type="RefSeq" id="XP_019092298.1">
    <property type="nucleotide sequence ID" value="XM_019236753.1"/>
</dbReference>
<dbReference type="GeneID" id="104747069"/>
<evidence type="ECO:0000256" key="3">
    <source>
        <dbReference type="ARBA" id="ARBA00023125"/>
    </source>
</evidence>
<name>A0ABM1QZW0_CAMSA</name>
<gene>
    <name evidence="8" type="primary">LOC104747069</name>
</gene>
<keyword evidence="5" id="KW-0539">Nucleus</keyword>
<evidence type="ECO:0000259" key="6">
    <source>
        <dbReference type="PROSITE" id="PS50863"/>
    </source>
</evidence>
<evidence type="ECO:0000256" key="4">
    <source>
        <dbReference type="ARBA" id="ARBA00023163"/>
    </source>
</evidence>
<proteinExistence type="predicted"/>
<reference evidence="7" key="1">
    <citation type="journal article" date="2014" name="Nat. Commun.">
        <title>The emerging biofuel crop Camelina sativa retains a highly undifferentiated hexaploid genome structure.</title>
        <authorList>
            <person name="Kagale S."/>
            <person name="Koh C."/>
            <person name="Nixon J."/>
            <person name="Bollina V."/>
            <person name="Clarke W.E."/>
            <person name="Tuteja R."/>
            <person name="Spillane C."/>
            <person name="Robinson S.J."/>
            <person name="Links M.G."/>
            <person name="Clarke C."/>
            <person name="Higgins E.E."/>
            <person name="Huebert T."/>
            <person name="Sharpe A.G."/>
            <person name="Parkin I.A."/>
        </authorList>
    </citation>
    <scope>NUCLEOTIDE SEQUENCE [LARGE SCALE GENOMIC DNA]</scope>
    <source>
        <strain evidence="7">cv. DH55</strain>
    </source>
</reference>
<keyword evidence="4" id="KW-0804">Transcription</keyword>
<protein>
    <submittedName>
        <fullName evidence="8">B3 domain-containing protein At5g24050-like</fullName>
    </submittedName>
</protein>
<comment type="subcellular location">
    <subcellularLocation>
        <location evidence="1">Nucleus</location>
    </subcellularLocation>
</comment>
<evidence type="ECO:0000313" key="8">
    <source>
        <dbReference type="RefSeq" id="XP_019092298.1"/>
    </source>
</evidence>
<reference evidence="8" key="2">
    <citation type="submission" date="2025-08" db="UniProtKB">
        <authorList>
            <consortium name="RefSeq"/>
        </authorList>
    </citation>
    <scope>IDENTIFICATION</scope>
    <source>
        <tissue evidence="8">Leaf</tissue>
    </source>
</reference>
<evidence type="ECO:0000256" key="5">
    <source>
        <dbReference type="ARBA" id="ARBA00023242"/>
    </source>
</evidence>
<evidence type="ECO:0000313" key="7">
    <source>
        <dbReference type="Proteomes" id="UP000694864"/>
    </source>
</evidence>
<dbReference type="Gene3D" id="2.40.330.10">
    <property type="entry name" value="DNA-binding pseudobarrel domain"/>
    <property type="match status" value="1"/>
</dbReference>
<keyword evidence="2" id="KW-0805">Transcription regulation</keyword>
<dbReference type="InterPro" id="IPR003340">
    <property type="entry name" value="B3_DNA-bd"/>
</dbReference>
<evidence type="ECO:0000256" key="2">
    <source>
        <dbReference type="ARBA" id="ARBA00023015"/>
    </source>
</evidence>
<dbReference type="PANTHER" id="PTHR31541">
    <property type="entry name" value="B3 DOMAIN PLANT PROTEIN-RELATED"/>
    <property type="match status" value="1"/>
</dbReference>
<keyword evidence="7" id="KW-1185">Reference proteome</keyword>
<keyword evidence="3" id="KW-0238">DNA-binding</keyword>
<dbReference type="CDD" id="cd10017">
    <property type="entry name" value="B3_DNA"/>
    <property type="match status" value="1"/>
</dbReference>